<dbReference type="EMBL" id="LN907858">
    <property type="protein sequence ID" value="CUU40198.1"/>
    <property type="molecule type" value="Genomic_DNA"/>
</dbReference>
<dbReference type="GeneID" id="78151506"/>
<dbReference type="InterPro" id="IPR035965">
    <property type="entry name" value="PAS-like_dom_sf"/>
</dbReference>
<dbReference type="CDD" id="cd00130">
    <property type="entry name" value="PAS"/>
    <property type="match status" value="1"/>
</dbReference>
<dbReference type="InterPro" id="IPR000014">
    <property type="entry name" value="PAS"/>
</dbReference>
<dbReference type="InterPro" id="IPR013655">
    <property type="entry name" value="PAS_fold_3"/>
</dbReference>
<dbReference type="PATRIC" id="fig|76936.10.peg.1281"/>
<dbReference type="Gene3D" id="3.30.450.20">
    <property type="entry name" value="PAS domain"/>
    <property type="match status" value="1"/>
</dbReference>
<reference evidence="3 4" key="1">
    <citation type="journal article" date="2014" name="Genome Announc.">
        <title>Draft genome sequences of eight enterohepatic helicobacter species isolated from both laboratory and wild rodents.</title>
        <authorList>
            <person name="Sheh A."/>
            <person name="Shen Z."/>
            <person name="Fox J.G."/>
        </authorList>
    </citation>
    <scope>NUCLEOTIDE SEQUENCE [LARGE SCALE GENOMIC DNA]</scope>
    <source>
        <strain evidence="3 4">MIT 98-6810</strain>
    </source>
</reference>
<dbReference type="PROSITE" id="PS50112">
    <property type="entry name" value="PAS"/>
    <property type="match status" value="1"/>
</dbReference>
<feature type="domain" description="PAS" evidence="1">
    <location>
        <begin position="18"/>
        <end position="69"/>
    </location>
</feature>
<protein>
    <submittedName>
        <fullName evidence="3">PAS domain-containing protein</fullName>
    </submittedName>
    <submittedName>
        <fullName evidence="2">Signal transduction protein CetB, mediates an energy taxis response</fullName>
    </submittedName>
</protein>
<dbReference type="Proteomes" id="UP000029925">
    <property type="component" value="Unassembled WGS sequence"/>
</dbReference>
<evidence type="ECO:0000313" key="5">
    <source>
        <dbReference type="Proteomes" id="UP000064525"/>
    </source>
</evidence>
<accession>A0A099UDJ3</accession>
<dbReference type="STRING" id="76936.BN2458_PEG1313"/>
<dbReference type="EMBL" id="JRPF02000004">
    <property type="protein sequence ID" value="TLD78564.1"/>
    <property type="molecule type" value="Genomic_DNA"/>
</dbReference>
<reference evidence="5" key="2">
    <citation type="submission" date="2015-11" db="EMBL/GenBank/DDBJ databases">
        <authorList>
            <person name="Anvar S.Y."/>
        </authorList>
    </citation>
    <scope>NUCLEOTIDE SEQUENCE [LARGE SCALE GENOMIC DNA]</scope>
</reference>
<dbReference type="RefSeq" id="WP_034327578.1">
    <property type="nucleotide sequence ID" value="NZ_CAJTQN010000003.1"/>
</dbReference>
<dbReference type="NCBIfam" id="TIGR00229">
    <property type="entry name" value="sensory_box"/>
    <property type="match status" value="1"/>
</dbReference>
<dbReference type="SUPFAM" id="SSF55785">
    <property type="entry name" value="PYP-like sensor domain (PAS domain)"/>
    <property type="match status" value="1"/>
</dbReference>
<proteinExistence type="predicted"/>
<keyword evidence="4" id="KW-1185">Reference proteome</keyword>
<organism evidence="2 5">
    <name type="scientific">Helicobacter typhlonius</name>
    <dbReference type="NCBI Taxonomy" id="76936"/>
    <lineage>
        <taxon>Bacteria</taxon>
        <taxon>Pseudomonadati</taxon>
        <taxon>Campylobacterota</taxon>
        <taxon>Epsilonproteobacteria</taxon>
        <taxon>Campylobacterales</taxon>
        <taxon>Helicobacteraceae</taxon>
        <taxon>Helicobacter</taxon>
    </lineage>
</organism>
<evidence type="ECO:0000313" key="3">
    <source>
        <dbReference type="EMBL" id="TLD78564.1"/>
    </source>
</evidence>
<dbReference type="OrthoDB" id="9806477at2"/>
<sequence>MAQEIFLQNDTLITSKTDLKGCVTYGNSDFVQFSGFSEDEFLGKPHNIIRHPDMPRIAFKLLWDNIQNGKEFFAFVKNLSRNNNIYWVFANITPSYDDNNKIIGYYSVRRRPSKQGVAFLNDIYAKLVQAEKQGGMNASLKLLQDTLQDAQTTYDELVIHLQNTGKTEGYHGD</sequence>
<reference evidence="2" key="3">
    <citation type="submission" date="2015-11" db="EMBL/GenBank/DDBJ databases">
        <authorList>
            <person name="Zhang Y."/>
            <person name="Guo Z."/>
        </authorList>
    </citation>
    <scope>NUCLEOTIDE SEQUENCE</scope>
    <source>
        <strain evidence="2">1</strain>
    </source>
</reference>
<dbReference type="AlphaFoldDB" id="A0A099UDJ3"/>
<evidence type="ECO:0000313" key="2">
    <source>
        <dbReference type="EMBL" id="CUU40198.1"/>
    </source>
</evidence>
<name>A0A099UDJ3_9HELI</name>
<evidence type="ECO:0000259" key="1">
    <source>
        <dbReference type="PROSITE" id="PS50112"/>
    </source>
</evidence>
<dbReference type="Proteomes" id="UP000064525">
    <property type="component" value="Chromosome I"/>
</dbReference>
<evidence type="ECO:0000313" key="4">
    <source>
        <dbReference type="Proteomes" id="UP000029925"/>
    </source>
</evidence>
<dbReference type="Pfam" id="PF08447">
    <property type="entry name" value="PAS_3"/>
    <property type="match status" value="1"/>
</dbReference>
<gene>
    <name evidence="2" type="ORF">BN2458_PEG1313</name>
    <name evidence="3" type="ORF">LS75_004375</name>
</gene>
<dbReference type="KEGG" id="hty:BN2458_PEG1313"/>